<dbReference type="Proteomes" id="UP000320333">
    <property type="component" value="Unassembled WGS sequence"/>
</dbReference>
<evidence type="ECO:0000256" key="8">
    <source>
        <dbReference type="SAM" id="Phobius"/>
    </source>
</evidence>
<accession>A0A507FDZ4</accession>
<keyword evidence="2" id="KW-0813">Transport</keyword>
<sequence length="362" mass="40819">MAALSPTLTRERRLSSASAIAGAMTNVINTDGYERDEVFTASGNEFQQSWFNFITTKGTVLNNILVPGFLFTVWGATWTIIYMLTSFRVLFPSSQALISIISFVVALILGYRTNSAYDRYWEARKVWGTLVTHSRNLARAFWCSTSPSTPQQEIERLGAINLIMAYSVALKHALRDEQGFHFSDLAHLLVHVPKFRPGARNPPKENIPMEIVLLLTEYVRNAEEAKILEATPKSIMNGCIGGMIECLTNFERIRNTPIPLAYAIHLKHILVLFLLALPFQISQVLYWLAIPVMCIASFTLLGIESISAEIEQPFGYDVNDLRLNEFCNDLRMELNALTHNSKSDRDVLSWNLGAVRDKNKNV</sequence>
<evidence type="ECO:0000256" key="6">
    <source>
        <dbReference type="ARBA" id="ARBA00023065"/>
    </source>
</evidence>
<keyword evidence="7 8" id="KW-0472">Membrane</keyword>
<comment type="caution">
    <text evidence="9">The sequence shown here is derived from an EMBL/GenBank/DDBJ whole genome shotgun (WGS) entry which is preliminary data.</text>
</comment>
<dbReference type="OrthoDB" id="1368at2759"/>
<dbReference type="InterPro" id="IPR044669">
    <property type="entry name" value="YneE/VCCN1/2-like"/>
</dbReference>
<dbReference type="EMBL" id="QEAP01000182">
    <property type="protein sequence ID" value="TPX73496.1"/>
    <property type="molecule type" value="Genomic_DNA"/>
</dbReference>
<feature type="transmembrane region" description="Helical" evidence="8">
    <location>
        <begin position="90"/>
        <end position="111"/>
    </location>
</feature>
<comment type="subcellular location">
    <subcellularLocation>
        <location evidence="1">Cell membrane</location>
        <topology evidence="1">Multi-pass membrane protein</topology>
    </subcellularLocation>
</comment>
<dbReference type="STRING" id="246404.A0A507FDZ4"/>
<evidence type="ECO:0000313" key="9">
    <source>
        <dbReference type="EMBL" id="TPX73496.1"/>
    </source>
</evidence>
<keyword evidence="6" id="KW-0406">Ion transport</keyword>
<proteinExistence type="predicted"/>
<dbReference type="AlphaFoldDB" id="A0A507FDZ4"/>
<feature type="transmembrane region" description="Helical" evidence="8">
    <location>
        <begin position="64"/>
        <end position="84"/>
    </location>
</feature>
<dbReference type="PANTHER" id="PTHR33281:SF19">
    <property type="entry name" value="VOLTAGE-DEPENDENT ANION CHANNEL-FORMING PROTEIN YNEE"/>
    <property type="match status" value="1"/>
</dbReference>
<keyword evidence="4 8" id="KW-0812">Transmembrane</keyword>
<feature type="transmembrane region" description="Helical" evidence="8">
    <location>
        <begin position="260"/>
        <end position="279"/>
    </location>
</feature>
<keyword evidence="3" id="KW-1003">Cell membrane</keyword>
<keyword evidence="5 8" id="KW-1133">Transmembrane helix</keyword>
<evidence type="ECO:0000256" key="1">
    <source>
        <dbReference type="ARBA" id="ARBA00004651"/>
    </source>
</evidence>
<evidence type="ECO:0000256" key="2">
    <source>
        <dbReference type="ARBA" id="ARBA00022448"/>
    </source>
</evidence>
<protein>
    <submittedName>
        <fullName evidence="9">Uncharacterized protein</fullName>
    </submittedName>
</protein>
<keyword evidence="10" id="KW-1185">Reference proteome</keyword>
<dbReference type="Pfam" id="PF25539">
    <property type="entry name" value="Bestrophin_2"/>
    <property type="match status" value="1"/>
</dbReference>
<evidence type="ECO:0000256" key="4">
    <source>
        <dbReference type="ARBA" id="ARBA00022692"/>
    </source>
</evidence>
<organism evidence="9 10">
    <name type="scientific">Chytriomyces confervae</name>
    <dbReference type="NCBI Taxonomy" id="246404"/>
    <lineage>
        <taxon>Eukaryota</taxon>
        <taxon>Fungi</taxon>
        <taxon>Fungi incertae sedis</taxon>
        <taxon>Chytridiomycota</taxon>
        <taxon>Chytridiomycota incertae sedis</taxon>
        <taxon>Chytridiomycetes</taxon>
        <taxon>Chytridiales</taxon>
        <taxon>Chytriomycetaceae</taxon>
        <taxon>Chytriomyces</taxon>
    </lineage>
</organism>
<gene>
    <name evidence="9" type="ORF">CcCBS67573_g05238</name>
</gene>
<dbReference type="GO" id="GO:0005886">
    <property type="term" value="C:plasma membrane"/>
    <property type="evidence" value="ECO:0007669"/>
    <property type="project" value="UniProtKB-SubCell"/>
</dbReference>
<dbReference type="GO" id="GO:0005254">
    <property type="term" value="F:chloride channel activity"/>
    <property type="evidence" value="ECO:0007669"/>
    <property type="project" value="InterPro"/>
</dbReference>
<evidence type="ECO:0000256" key="7">
    <source>
        <dbReference type="ARBA" id="ARBA00023136"/>
    </source>
</evidence>
<feature type="transmembrane region" description="Helical" evidence="8">
    <location>
        <begin position="285"/>
        <end position="303"/>
    </location>
</feature>
<evidence type="ECO:0000313" key="10">
    <source>
        <dbReference type="Proteomes" id="UP000320333"/>
    </source>
</evidence>
<dbReference type="PANTHER" id="PTHR33281">
    <property type="entry name" value="UPF0187 PROTEIN YNEE"/>
    <property type="match status" value="1"/>
</dbReference>
<name>A0A507FDZ4_9FUNG</name>
<evidence type="ECO:0000256" key="3">
    <source>
        <dbReference type="ARBA" id="ARBA00022475"/>
    </source>
</evidence>
<evidence type="ECO:0000256" key="5">
    <source>
        <dbReference type="ARBA" id="ARBA00022989"/>
    </source>
</evidence>
<reference evidence="9 10" key="1">
    <citation type="journal article" date="2019" name="Sci. Rep.">
        <title>Comparative genomics of chytrid fungi reveal insights into the obligate biotrophic and pathogenic lifestyle of Synchytrium endobioticum.</title>
        <authorList>
            <person name="van de Vossenberg B.T.L.H."/>
            <person name="Warris S."/>
            <person name="Nguyen H.D.T."/>
            <person name="van Gent-Pelzer M.P.E."/>
            <person name="Joly D.L."/>
            <person name="van de Geest H.C."/>
            <person name="Bonants P.J.M."/>
            <person name="Smith D.S."/>
            <person name="Levesque C.A."/>
            <person name="van der Lee T.A.J."/>
        </authorList>
    </citation>
    <scope>NUCLEOTIDE SEQUENCE [LARGE SCALE GENOMIC DNA]</scope>
    <source>
        <strain evidence="9 10">CBS 675.73</strain>
    </source>
</reference>